<dbReference type="GO" id="GO:0046373">
    <property type="term" value="P:L-arabinose metabolic process"/>
    <property type="evidence" value="ECO:0007669"/>
    <property type="project" value="InterPro"/>
</dbReference>
<evidence type="ECO:0000256" key="2">
    <source>
        <dbReference type="ARBA" id="ARBA00004881"/>
    </source>
</evidence>
<comment type="subunit">
    <text evidence="4">Homohexamer; trimer of dimers.</text>
</comment>
<dbReference type="GO" id="GO:0046556">
    <property type="term" value="F:alpha-L-arabinofuranosidase activity"/>
    <property type="evidence" value="ECO:0007669"/>
    <property type="project" value="UniProtKB-EC"/>
</dbReference>
<dbReference type="Pfam" id="PF06964">
    <property type="entry name" value="Alpha-L-AF_C"/>
    <property type="match status" value="1"/>
</dbReference>
<evidence type="ECO:0000313" key="11">
    <source>
        <dbReference type="Proteomes" id="UP000886750"/>
    </source>
</evidence>
<evidence type="ECO:0000256" key="7">
    <source>
        <dbReference type="ARBA" id="ARBA00023277"/>
    </source>
</evidence>
<protein>
    <recommendedName>
        <fullName evidence="5">non-reducing end alpha-L-arabinofuranosidase</fullName>
        <ecNumber evidence="5">3.2.1.55</ecNumber>
    </recommendedName>
</protein>
<evidence type="ECO:0000256" key="3">
    <source>
        <dbReference type="ARBA" id="ARBA00007186"/>
    </source>
</evidence>
<evidence type="ECO:0000259" key="9">
    <source>
        <dbReference type="SMART" id="SM00813"/>
    </source>
</evidence>
<organism evidence="10 11">
    <name type="scientific">Candidatus Borkfalkia excrementigallinarum</name>
    <dbReference type="NCBI Taxonomy" id="2838506"/>
    <lineage>
        <taxon>Bacteria</taxon>
        <taxon>Bacillati</taxon>
        <taxon>Bacillota</taxon>
        <taxon>Clostridia</taxon>
        <taxon>Christensenellales</taxon>
        <taxon>Christensenellaceae</taxon>
        <taxon>Candidatus Borkfalkia</taxon>
    </lineage>
</organism>
<comment type="catalytic activity">
    <reaction evidence="1">
        <text>Hydrolysis of terminal non-reducing alpha-L-arabinofuranoside residues in alpha-L-arabinosides.</text>
        <dbReference type="EC" id="3.2.1.55"/>
    </reaction>
</comment>
<dbReference type="SMART" id="SM00813">
    <property type="entry name" value="Alpha-L-AF_C"/>
    <property type="match status" value="1"/>
</dbReference>
<keyword evidence="6" id="KW-0378">Hydrolase</keyword>
<evidence type="ECO:0000256" key="4">
    <source>
        <dbReference type="ARBA" id="ARBA00011165"/>
    </source>
</evidence>
<dbReference type="InterPro" id="IPR055235">
    <property type="entry name" value="ASD1_cat"/>
</dbReference>
<evidence type="ECO:0000313" key="10">
    <source>
        <dbReference type="EMBL" id="HIY96104.1"/>
    </source>
</evidence>
<dbReference type="Proteomes" id="UP000886750">
    <property type="component" value="Unassembled WGS sequence"/>
</dbReference>
<dbReference type="Gene3D" id="2.60.40.1180">
    <property type="entry name" value="Golgi alpha-mannosidase II"/>
    <property type="match status" value="1"/>
</dbReference>
<reference evidence="10" key="2">
    <citation type="submission" date="2021-04" db="EMBL/GenBank/DDBJ databases">
        <authorList>
            <person name="Gilroy R."/>
        </authorList>
    </citation>
    <scope>NUCLEOTIDE SEQUENCE</scope>
    <source>
        <strain evidence="10">1345</strain>
    </source>
</reference>
<evidence type="ECO:0000256" key="6">
    <source>
        <dbReference type="ARBA" id="ARBA00022801"/>
    </source>
</evidence>
<keyword evidence="7" id="KW-0119">Carbohydrate metabolism</keyword>
<comment type="caution">
    <text evidence="10">The sequence shown here is derived from an EMBL/GenBank/DDBJ whole genome shotgun (WGS) entry which is preliminary data.</text>
</comment>
<evidence type="ECO:0000256" key="5">
    <source>
        <dbReference type="ARBA" id="ARBA00012670"/>
    </source>
</evidence>
<comment type="pathway">
    <text evidence="2">Glycan metabolism.</text>
</comment>
<feature type="domain" description="Alpha-L-arabinofuranosidase C-terminal" evidence="9">
    <location>
        <begin position="321"/>
        <end position="518"/>
    </location>
</feature>
<dbReference type="InterPro" id="IPR013780">
    <property type="entry name" value="Glyco_hydro_b"/>
</dbReference>
<evidence type="ECO:0000256" key="8">
    <source>
        <dbReference type="ARBA" id="ARBA00023295"/>
    </source>
</evidence>
<dbReference type="AlphaFoldDB" id="A0A9D2CQI5"/>
<accession>A0A9D2CQI5</accession>
<evidence type="ECO:0000256" key="1">
    <source>
        <dbReference type="ARBA" id="ARBA00001462"/>
    </source>
</evidence>
<dbReference type="EC" id="3.2.1.55" evidence="5"/>
<dbReference type="InterPro" id="IPR017853">
    <property type="entry name" value="GH"/>
</dbReference>
<dbReference type="PANTHER" id="PTHR43576:SF3">
    <property type="entry name" value="ALPHA-L-ARABINOFURANOSIDASE C"/>
    <property type="match status" value="1"/>
</dbReference>
<reference evidence="10" key="1">
    <citation type="journal article" date="2021" name="PeerJ">
        <title>Extensive microbial diversity within the chicken gut microbiome revealed by metagenomics and culture.</title>
        <authorList>
            <person name="Gilroy R."/>
            <person name="Ravi A."/>
            <person name="Getino M."/>
            <person name="Pursley I."/>
            <person name="Horton D.L."/>
            <person name="Alikhan N.F."/>
            <person name="Baker D."/>
            <person name="Gharbi K."/>
            <person name="Hall N."/>
            <person name="Watson M."/>
            <person name="Adriaenssens E.M."/>
            <person name="Foster-Nyarko E."/>
            <person name="Jarju S."/>
            <person name="Secka A."/>
            <person name="Antonio M."/>
            <person name="Oren A."/>
            <person name="Chaudhuri R.R."/>
            <person name="La Ragione R."/>
            <person name="Hildebrand F."/>
            <person name="Pallen M.J."/>
        </authorList>
    </citation>
    <scope>NUCLEOTIDE SEQUENCE</scope>
    <source>
        <strain evidence="10">1345</strain>
    </source>
</reference>
<name>A0A9D2CQI5_9FIRM</name>
<dbReference type="GO" id="GO:0000272">
    <property type="term" value="P:polysaccharide catabolic process"/>
    <property type="evidence" value="ECO:0007669"/>
    <property type="project" value="TreeGrafter"/>
</dbReference>
<keyword evidence="8" id="KW-0326">Glycosidase</keyword>
<proteinExistence type="inferred from homology"/>
<dbReference type="SUPFAM" id="SSF51445">
    <property type="entry name" value="(Trans)glycosidases"/>
    <property type="match status" value="1"/>
</dbReference>
<dbReference type="SUPFAM" id="SSF51011">
    <property type="entry name" value="Glycosyl hydrolase domain"/>
    <property type="match status" value="1"/>
</dbReference>
<gene>
    <name evidence="10" type="ORF">H9729_00270</name>
</gene>
<sequence length="526" mass="59241">MKLVDTVLCVGYYKIKRRKFMEKTKIFADRNLTVGQIDGNIYGSFLEHLGRAVYGGIYEPGHPSADKEGFREDVIALIRELGVPLVRYPGGNFVSGYDWKDGIGPKSERKARLDLAWASIEPNEFGTDEFIRWCRKAGISPMLAVNMGTGTPKDALELFEYCNHPSGTYYSDLRRKNGAEQPHGVQYWCLGNEMDGDWQICGLDAESYGKKAMQTARMLRWADGKRAGEAGAAKLVVCGSCHCDMPTYPEWDRIVLENTYEEADLLSMHRYYEYKPSSKDPLRDFLGSADNMGEFIDTVAATIEYVRAKKRSRRRVHISFDEWNVWNQSASRTAPNWVKAPALLEDSYTFRDMLVVGGMLNTLLNHCNVVKAACLAQLVNVIAPIITQNGGGALRQTIFYPFRYASRFGRGETVRTFSDSARFENMHGRARVINEAVAHNAGRREVCAFLCNYSESAETVVLELRDFGDLRCAEFVSMESADLDARNTFAAGEKVCPVQKEAVPVKDSAAEVRLAPMSWNFLRFSY</sequence>
<dbReference type="EMBL" id="DXCQ01000002">
    <property type="protein sequence ID" value="HIY96104.1"/>
    <property type="molecule type" value="Genomic_DNA"/>
</dbReference>
<dbReference type="Gene3D" id="3.20.20.80">
    <property type="entry name" value="Glycosidases"/>
    <property type="match status" value="1"/>
</dbReference>
<dbReference type="InterPro" id="IPR010720">
    <property type="entry name" value="Alpha-L-AF_C"/>
</dbReference>
<comment type="similarity">
    <text evidence="3">Belongs to the glycosyl hydrolase 51 family.</text>
</comment>
<dbReference type="PANTHER" id="PTHR43576">
    <property type="entry name" value="ALPHA-L-ARABINOFURANOSIDASE C-RELATED"/>
    <property type="match status" value="1"/>
</dbReference>
<dbReference type="Pfam" id="PF22848">
    <property type="entry name" value="ASD1_dom"/>
    <property type="match status" value="1"/>
</dbReference>